<accession>A0AA38YZ15</accession>
<keyword evidence="9" id="KW-1185">Reference proteome</keyword>
<dbReference type="InterPro" id="IPR038945">
    <property type="entry name" value="MBD13-like"/>
</dbReference>
<evidence type="ECO:0000313" key="8">
    <source>
        <dbReference type="EMBL" id="KAJ9679336.1"/>
    </source>
</evidence>
<feature type="domain" description="MBD" evidence="7">
    <location>
        <begin position="96"/>
        <end position="175"/>
    </location>
</feature>
<feature type="region of interest" description="Disordered" evidence="6">
    <location>
        <begin position="580"/>
        <end position="639"/>
    </location>
</feature>
<reference evidence="8 9" key="1">
    <citation type="journal article" date="2023" name="BMC Biotechnol.">
        <title>Vitis rotundifolia cv Carlos genome sequencing.</title>
        <authorList>
            <person name="Huff M."/>
            <person name="Hulse-Kemp A."/>
            <person name="Scheffler B."/>
            <person name="Youngblood R."/>
            <person name="Simpson S."/>
            <person name="Babiker E."/>
            <person name="Staton M."/>
        </authorList>
    </citation>
    <scope>NUCLEOTIDE SEQUENCE [LARGE SCALE GENOMIC DNA]</scope>
    <source>
        <tissue evidence="8">Leaf</tissue>
    </source>
</reference>
<evidence type="ECO:0000256" key="5">
    <source>
        <dbReference type="ARBA" id="ARBA00023242"/>
    </source>
</evidence>
<keyword evidence="4" id="KW-0804">Transcription</keyword>
<name>A0AA38YZ15_VITRO</name>
<dbReference type="InterPro" id="IPR001739">
    <property type="entry name" value="Methyl_CpG_DNA-bd"/>
</dbReference>
<organism evidence="8 9">
    <name type="scientific">Vitis rotundifolia</name>
    <name type="common">Muscadine grape</name>
    <dbReference type="NCBI Taxonomy" id="103349"/>
    <lineage>
        <taxon>Eukaryota</taxon>
        <taxon>Viridiplantae</taxon>
        <taxon>Streptophyta</taxon>
        <taxon>Embryophyta</taxon>
        <taxon>Tracheophyta</taxon>
        <taxon>Spermatophyta</taxon>
        <taxon>Magnoliopsida</taxon>
        <taxon>eudicotyledons</taxon>
        <taxon>Gunneridae</taxon>
        <taxon>Pentapetalae</taxon>
        <taxon>rosids</taxon>
        <taxon>Vitales</taxon>
        <taxon>Vitaceae</taxon>
        <taxon>Viteae</taxon>
        <taxon>Vitis</taxon>
    </lineage>
</organism>
<dbReference type="PANTHER" id="PTHR34067:SF24">
    <property type="entry name" value="METHYL-CPG-BINDING DOMAIN-CONTAINING PROTEIN 13"/>
    <property type="match status" value="1"/>
</dbReference>
<dbReference type="GO" id="GO:0003677">
    <property type="term" value="F:DNA binding"/>
    <property type="evidence" value="ECO:0007669"/>
    <property type="project" value="UniProtKB-KW"/>
</dbReference>
<evidence type="ECO:0000259" key="7">
    <source>
        <dbReference type="PROSITE" id="PS50982"/>
    </source>
</evidence>
<keyword evidence="3" id="KW-0238">DNA-binding</keyword>
<feature type="domain" description="MBD" evidence="7">
    <location>
        <begin position="1"/>
        <end position="72"/>
    </location>
</feature>
<feature type="compositionally biased region" description="Polar residues" evidence="6">
    <location>
        <begin position="580"/>
        <end position="589"/>
    </location>
</feature>
<comment type="subcellular location">
    <subcellularLocation>
        <location evidence="1">Nucleus</location>
    </subcellularLocation>
</comment>
<dbReference type="GO" id="GO:0005634">
    <property type="term" value="C:nucleus"/>
    <property type="evidence" value="ECO:0007669"/>
    <property type="project" value="UniProtKB-SubCell"/>
</dbReference>
<evidence type="ECO:0000256" key="3">
    <source>
        <dbReference type="ARBA" id="ARBA00023125"/>
    </source>
</evidence>
<evidence type="ECO:0000313" key="9">
    <source>
        <dbReference type="Proteomes" id="UP001168098"/>
    </source>
</evidence>
<proteinExistence type="predicted"/>
<keyword evidence="5" id="KW-0539">Nucleus</keyword>
<dbReference type="PANTHER" id="PTHR34067">
    <property type="entry name" value="OS04G0193200 PROTEIN"/>
    <property type="match status" value="1"/>
</dbReference>
<comment type="caution">
    <text evidence="8">The sequence shown here is derived from an EMBL/GenBank/DDBJ whole genome shotgun (WGS) entry which is preliminary data.</text>
</comment>
<evidence type="ECO:0000256" key="1">
    <source>
        <dbReference type="ARBA" id="ARBA00004123"/>
    </source>
</evidence>
<feature type="region of interest" description="Disordered" evidence="6">
    <location>
        <begin position="304"/>
        <end position="341"/>
    </location>
</feature>
<evidence type="ECO:0000256" key="4">
    <source>
        <dbReference type="ARBA" id="ARBA00023163"/>
    </source>
</evidence>
<dbReference type="Gene3D" id="3.30.890.10">
    <property type="entry name" value="Methyl-cpg-binding Protein 2, Chain A"/>
    <property type="match status" value="2"/>
</dbReference>
<evidence type="ECO:0000256" key="2">
    <source>
        <dbReference type="ARBA" id="ARBA00023015"/>
    </source>
</evidence>
<dbReference type="SUPFAM" id="SSF54171">
    <property type="entry name" value="DNA-binding domain"/>
    <property type="match status" value="2"/>
</dbReference>
<dbReference type="InterPro" id="IPR016177">
    <property type="entry name" value="DNA-bd_dom_sf"/>
</dbReference>
<keyword evidence="2" id="KW-0805">Transcription regulation</keyword>
<dbReference type="Proteomes" id="UP001168098">
    <property type="component" value="Unassembled WGS sequence"/>
</dbReference>
<dbReference type="Pfam" id="PF01429">
    <property type="entry name" value="MBD"/>
    <property type="match status" value="2"/>
</dbReference>
<gene>
    <name evidence="8" type="ORF">PVL29_021306</name>
</gene>
<feature type="compositionally biased region" description="Basic and acidic residues" evidence="6">
    <location>
        <begin position="624"/>
        <end position="639"/>
    </location>
</feature>
<protein>
    <recommendedName>
        <fullName evidence="7">MBD domain-containing protein</fullName>
    </recommendedName>
</protein>
<sequence>MREPSSDDWLPPGWKVEMKLTSTGRKYKCYIHPSSGLKFYSKPEVSRYLNKAPLIDRESIQKKSIERKTPIKTMAPAGKKKSMEKKKHHRGIAKKVVFERVTVEGLPPGWIKEIKIQKKCGIVRRDAYYTDPVSGYVFRSMKDTLRYLKTGDPGRLAFKPKPRDSGDINLEDDKTYSPVVPRKQELAGGGARRQITRGQSLKLGKIASDEGIPKSACSGAKVTESSLYLSEAKGSEPIGEKSDDAKNVLDSARLVEPLAEKPPLENRAKVCGKRKTQPGLCNYRNKKSRDLPCRASKRLAGLEADVTPELKTTNRGRRVAAGHSGEIEAGTAEAEPETKCSFQPSQKMEVLLESNSGKTPVEDLAPPEVQAEKVEAENKDKEKHGCPLSLPLGDGPIPIEHAGVAEDENKGAENLEPPHELPFGDSWTDPCIEFAIKTLTSDHLSIEDYFQQQLSSPHAQTNNGSNFGLGNLQQTDFPFQQYDVAENPAPELQAPVQPTSQKDGNVNFLSSGETGGCQPGEDKSKASLKVPAQIDNGLNLGLGNFYQSDFSFQNNIVAQNPATKPQAPVQPIFQQAGNASFRSSGQTGLRQPGEDKSKELQGPTIKPEGNTSFPSSGATGGLHQRGEDKSKEYQKQLIY</sequence>
<dbReference type="EMBL" id="JARBHA010000016">
    <property type="protein sequence ID" value="KAJ9679336.1"/>
    <property type="molecule type" value="Genomic_DNA"/>
</dbReference>
<evidence type="ECO:0000256" key="6">
    <source>
        <dbReference type="SAM" id="MobiDB-lite"/>
    </source>
</evidence>
<dbReference type="PROSITE" id="PS50982">
    <property type="entry name" value="MBD"/>
    <property type="match status" value="2"/>
</dbReference>
<dbReference type="AlphaFoldDB" id="A0AA38YZ15"/>